<dbReference type="GO" id="GO:0005634">
    <property type="term" value="C:nucleus"/>
    <property type="evidence" value="ECO:0007669"/>
    <property type="project" value="UniProtKB-SubCell"/>
</dbReference>
<evidence type="ECO:0000313" key="6">
    <source>
        <dbReference type="Proteomes" id="UP001626550"/>
    </source>
</evidence>
<evidence type="ECO:0000256" key="2">
    <source>
        <dbReference type="ARBA" id="ARBA00009072"/>
    </source>
</evidence>
<accession>A0ABD2QM35</accession>
<reference evidence="5 6" key="1">
    <citation type="submission" date="2024-11" db="EMBL/GenBank/DDBJ databases">
        <title>Adaptive evolution of stress response genes in parasites aligns with host niche diversity.</title>
        <authorList>
            <person name="Hahn C."/>
            <person name="Resl P."/>
        </authorList>
    </citation>
    <scope>NUCLEOTIDE SEQUENCE [LARGE SCALE GENOMIC DNA]</scope>
    <source>
        <strain evidence="5">EGGRZ-B1_66</strain>
        <tissue evidence="5">Body</tissue>
    </source>
</reference>
<comment type="caution">
    <text evidence="5">The sequence shown here is derived from an EMBL/GenBank/DDBJ whole genome shotgun (WGS) entry which is preliminary data.</text>
</comment>
<comment type="subcellular location">
    <subcellularLocation>
        <location evidence="1">Nucleus</location>
    </subcellularLocation>
</comment>
<keyword evidence="6" id="KW-1185">Reference proteome</keyword>
<dbReference type="PANTHER" id="PTHR12940:SF0">
    <property type="entry name" value="SPLICING FACTOR ESS-2 HOMOLOG"/>
    <property type="match status" value="1"/>
</dbReference>
<evidence type="ECO:0000256" key="4">
    <source>
        <dbReference type="SAM" id="MobiDB-lite"/>
    </source>
</evidence>
<dbReference type="AlphaFoldDB" id="A0ABD2QM35"/>
<dbReference type="Proteomes" id="UP001626550">
    <property type="component" value="Unassembled WGS sequence"/>
</dbReference>
<dbReference type="Pfam" id="PF09751">
    <property type="entry name" value="Es2"/>
    <property type="match status" value="1"/>
</dbReference>
<dbReference type="PANTHER" id="PTHR12940">
    <property type="entry name" value="ES-2 PROTEIN - RELATED"/>
    <property type="match status" value="1"/>
</dbReference>
<dbReference type="EMBL" id="JBJKFK010000041">
    <property type="protein sequence ID" value="KAL3320603.1"/>
    <property type="molecule type" value="Genomic_DNA"/>
</dbReference>
<name>A0ABD2QM35_9PLAT</name>
<organism evidence="5 6">
    <name type="scientific">Cichlidogyrus casuarinus</name>
    <dbReference type="NCBI Taxonomy" id="1844966"/>
    <lineage>
        <taxon>Eukaryota</taxon>
        <taxon>Metazoa</taxon>
        <taxon>Spiralia</taxon>
        <taxon>Lophotrochozoa</taxon>
        <taxon>Platyhelminthes</taxon>
        <taxon>Monogenea</taxon>
        <taxon>Monopisthocotylea</taxon>
        <taxon>Dactylogyridea</taxon>
        <taxon>Ancyrocephalidae</taxon>
        <taxon>Cichlidogyrus</taxon>
    </lineage>
</organism>
<dbReference type="InterPro" id="IPR019148">
    <property type="entry name" value="Nuclear_protein_DGCR14_ESS-2"/>
</dbReference>
<protein>
    <submittedName>
        <fullName evidence="5">DiGeorge syndrome critical region protein 14</fullName>
    </submittedName>
</protein>
<gene>
    <name evidence="5" type="primary">DGCR14</name>
    <name evidence="5" type="ORF">Ciccas_000711</name>
</gene>
<feature type="region of interest" description="Disordered" evidence="4">
    <location>
        <begin position="270"/>
        <end position="299"/>
    </location>
</feature>
<feature type="region of interest" description="Disordered" evidence="4">
    <location>
        <begin position="325"/>
        <end position="349"/>
    </location>
</feature>
<keyword evidence="3" id="KW-0539">Nucleus</keyword>
<comment type="similarity">
    <text evidence="2">Belongs to the ESS2 family.</text>
</comment>
<proteinExistence type="inferred from homology"/>
<evidence type="ECO:0000313" key="5">
    <source>
        <dbReference type="EMBL" id="KAL3320603.1"/>
    </source>
</evidence>
<evidence type="ECO:0000256" key="3">
    <source>
        <dbReference type="ARBA" id="ARBA00023242"/>
    </source>
</evidence>
<evidence type="ECO:0000256" key="1">
    <source>
        <dbReference type="ARBA" id="ARBA00004123"/>
    </source>
</evidence>
<sequence>MSLDKYLANNTTEDNASFSRIMDETKMSNEAKMSQFFASRESSLALPSTENLLALEAPKFGAPKKQSDKASEGKTVLTLVAPSSSLVSHNSVHFVPDGTSLTLDELTDKVNKERSIDSSNTRFKRPLPMADKKRLKYLAQSKVVRYGADGKEINPLDSLGKETPNVAGFRFVPSSPSASEIAGGSDTPLMTWGQLGNTPQRISTDEEDTGHYTPYSATGRVAFHMPSPSHREELAYKLADSAGKRRAHDRQKQLDKAKAGFLSPAARRLLSSSSSSSKGINSPLLNMSMKPSPRVASVKSSSSLSSLHYQSPLLAKKAKRLGVLAKTPQRENPSTDVTADLLNLSANNR</sequence>